<sequence>MMDKILNVYLNAECVGELSQDQAGNLTFKYDDAYFASASRGISLSLPLQEHTHQGPHVDAFFSGLLPDESVRDRLAAFLGVSKANAFALLEIVGGDCAGAIALYPRESTLLTQTHADYQVLDDKALIEALDMIKRRPMLAGDDGYRLSLAGAQDKLAVRLLEGGDVAIMKNGAPSTHILKPMIERVIDSAHNELFCMRLAQNVGIDVPNVSLHHVGDRPYYLVERYDRTINENGQIARIHQEDFCQALGIAPTIKYQREGGPGIDQCLDVIRAHTARPARDNLKFLDIVVFNFLIGNADAHGKNVSLLYTGNKPVLAPAYDLLSTAIYPDLADKMAMKIGGHYKPRDIYLLSFLKHVPDTKLAQNAMTKRIYAMSDKVLAEFPKLVDALKLENVNSDIFDDIYKVVKWRVERLRT</sequence>
<dbReference type="Proteomes" id="UP001596492">
    <property type="component" value="Unassembled WGS sequence"/>
</dbReference>
<dbReference type="RefSeq" id="WP_382169019.1">
    <property type="nucleotide sequence ID" value="NZ_JBHTBR010000009.1"/>
</dbReference>
<protein>
    <submittedName>
        <fullName evidence="6">Type II toxin-antitoxin system HipA family toxin</fullName>
    </submittedName>
</protein>
<evidence type="ECO:0000259" key="5">
    <source>
        <dbReference type="Pfam" id="PF13657"/>
    </source>
</evidence>
<dbReference type="InterPro" id="IPR012893">
    <property type="entry name" value="HipA-like_C"/>
</dbReference>
<proteinExistence type="inferred from homology"/>
<dbReference type="EMBL" id="JBHTBR010000009">
    <property type="protein sequence ID" value="MFC7292994.1"/>
    <property type="molecule type" value="Genomic_DNA"/>
</dbReference>
<evidence type="ECO:0000313" key="7">
    <source>
        <dbReference type="Proteomes" id="UP001596492"/>
    </source>
</evidence>
<evidence type="ECO:0000256" key="1">
    <source>
        <dbReference type="ARBA" id="ARBA00010164"/>
    </source>
</evidence>
<dbReference type="InterPro" id="IPR017508">
    <property type="entry name" value="HipA_N1"/>
</dbReference>
<dbReference type="PANTHER" id="PTHR37419">
    <property type="entry name" value="SERINE/THREONINE-PROTEIN KINASE TOXIN HIPA"/>
    <property type="match status" value="1"/>
</dbReference>
<dbReference type="Pfam" id="PF07804">
    <property type="entry name" value="HipA_C"/>
    <property type="match status" value="1"/>
</dbReference>
<evidence type="ECO:0000313" key="6">
    <source>
        <dbReference type="EMBL" id="MFC7292994.1"/>
    </source>
</evidence>
<comment type="caution">
    <text evidence="6">The sequence shown here is derived from an EMBL/GenBank/DDBJ whole genome shotgun (WGS) entry which is preliminary data.</text>
</comment>
<keyword evidence="2" id="KW-0808">Transferase</keyword>
<keyword evidence="7" id="KW-1185">Reference proteome</keyword>
<comment type="similarity">
    <text evidence="1">Belongs to the HipA Ser/Thr kinase family.</text>
</comment>
<dbReference type="NCBIfam" id="TIGR03071">
    <property type="entry name" value="couple_hipA"/>
    <property type="match status" value="1"/>
</dbReference>
<keyword evidence="3" id="KW-0418">Kinase</keyword>
<dbReference type="CDD" id="cd17793">
    <property type="entry name" value="HipA"/>
    <property type="match status" value="1"/>
</dbReference>
<feature type="domain" description="HipA-like C-terminal" evidence="4">
    <location>
        <begin position="147"/>
        <end position="378"/>
    </location>
</feature>
<dbReference type="Pfam" id="PF13657">
    <property type="entry name" value="Couple_hipA"/>
    <property type="match status" value="1"/>
</dbReference>
<organism evidence="6 7">
    <name type="scientific">Hirschia litorea</name>
    <dbReference type="NCBI Taxonomy" id="1199156"/>
    <lineage>
        <taxon>Bacteria</taxon>
        <taxon>Pseudomonadati</taxon>
        <taxon>Pseudomonadota</taxon>
        <taxon>Alphaproteobacteria</taxon>
        <taxon>Hyphomonadales</taxon>
        <taxon>Hyphomonadaceae</taxon>
        <taxon>Hirschia</taxon>
    </lineage>
</organism>
<reference evidence="7" key="1">
    <citation type="journal article" date="2019" name="Int. J. Syst. Evol. Microbiol.">
        <title>The Global Catalogue of Microorganisms (GCM) 10K type strain sequencing project: providing services to taxonomists for standard genome sequencing and annotation.</title>
        <authorList>
            <consortium name="The Broad Institute Genomics Platform"/>
            <consortium name="The Broad Institute Genome Sequencing Center for Infectious Disease"/>
            <person name="Wu L."/>
            <person name="Ma J."/>
        </authorList>
    </citation>
    <scope>NUCLEOTIDE SEQUENCE [LARGE SCALE GENOMIC DNA]</scope>
    <source>
        <strain evidence="7">CCUG 51308</strain>
    </source>
</reference>
<dbReference type="PANTHER" id="PTHR37419:SF1">
    <property type="entry name" value="SERINE_THREONINE-PROTEIN KINASE TOXIN HIPA"/>
    <property type="match status" value="1"/>
</dbReference>
<dbReference type="InterPro" id="IPR052028">
    <property type="entry name" value="HipA_Ser/Thr_kinase"/>
</dbReference>
<accession>A0ABW2IP90</accession>
<evidence type="ECO:0000256" key="3">
    <source>
        <dbReference type="ARBA" id="ARBA00022777"/>
    </source>
</evidence>
<feature type="domain" description="HipA N-terminal subdomain 1" evidence="5">
    <location>
        <begin position="6"/>
        <end position="103"/>
    </location>
</feature>
<name>A0ABW2IP90_9PROT</name>
<dbReference type="Gene3D" id="1.10.1070.20">
    <property type="match status" value="1"/>
</dbReference>
<evidence type="ECO:0000259" key="4">
    <source>
        <dbReference type="Pfam" id="PF07804"/>
    </source>
</evidence>
<evidence type="ECO:0000256" key="2">
    <source>
        <dbReference type="ARBA" id="ARBA00022679"/>
    </source>
</evidence>
<gene>
    <name evidence="6" type="ORF">ACFQS8_15340</name>
</gene>